<evidence type="ECO:0000313" key="2">
    <source>
        <dbReference type="Proteomes" id="UP000004474"/>
    </source>
</evidence>
<reference evidence="1 2" key="1">
    <citation type="journal article" date="2012" name="J. Bacteriol.">
        <title>Genome Sequence of Janibacter hoylei MTCC8307, Isolated from the Stratospheric Air.</title>
        <authorList>
            <person name="Pawar S.P."/>
            <person name="Dhotre D.P."/>
            <person name="Shetty S.A."/>
            <person name="Chowdhury S.P."/>
            <person name="Chaudhari B.L."/>
            <person name="Shouche Y.S."/>
        </authorList>
    </citation>
    <scope>NUCLEOTIDE SEQUENCE [LARGE SCALE GENOMIC DNA]</scope>
    <source>
        <strain evidence="1 2">PVAS-1</strain>
    </source>
</reference>
<dbReference type="EMBL" id="ALWX01000099">
    <property type="protein sequence ID" value="EKA59857.1"/>
    <property type="molecule type" value="Genomic_DNA"/>
</dbReference>
<dbReference type="AlphaFoldDB" id="K1E3D6"/>
<comment type="caution">
    <text evidence="1">The sequence shown here is derived from an EMBL/GenBank/DDBJ whole genome shotgun (WGS) entry which is preliminary data.</text>
</comment>
<sequence>MTTGAVDIVSGSCAVQRHGSAWMRMASSSRSSALSSQPKTELLLPLREAGLTTRLERLVTMWLRWVGSPAHHVWVEARERSSPRTCRQICGR</sequence>
<dbReference type="Proteomes" id="UP000004474">
    <property type="component" value="Unassembled WGS sequence"/>
</dbReference>
<protein>
    <submittedName>
        <fullName evidence="1">Uncharacterized protein</fullName>
    </submittedName>
</protein>
<gene>
    <name evidence="1" type="ORF">B277_15994</name>
</gene>
<evidence type="ECO:0000313" key="1">
    <source>
        <dbReference type="EMBL" id="EKA59857.1"/>
    </source>
</evidence>
<accession>K1E3D6</accession>
<dbReference type="STRING" id="1210046.B277_15994"/>
<proteinExistence type="predicted"/>
<name>K1E3D6_9MICO</name>
<organism evidence="1 2">
    <name type="scientific">Janibacter hoylei PVAS-1</name>
    <dbReference type="NCBI Taxonomy" id="1210046"/>
    <lineage>
        <taxon>Bacteria</taxon>
        <taxon>Bacillati</taxon>
        <taxon>Actinomycetota</taxon>
        <taxon>Actinomycetes</taxon>
        <taxon>Micrococcales</taxon>
        <taxon>Intrasporangiaceae</taxon>
        <taxon>Janibacter</taxon>
    </lineage>
</organism>